<dbReference type="RefSeq" id="WP_186828054.1">
    <property type="nucleotide sequence ID" value="NZ_BAABDN010000002.1"/>
</dbReference>
<dbReference type="Proteomes" id="UP000321793">
    <property type="component" value="Unassembled WGS sequence"/>
</dbReference>
<gene>
    <name evidence="2" type="ORF">KLO01_27630</name>
</gene>
<dbReference type="Pfam" id="PF14096">
    <property type="entry name" value="DUF4274"/>
    <property type="match status" value="1"/>
</dbReference>
<proteinExistence type="predicted"/>
<comment type="caution">
    <text evidence="2">The sequence shown here is derived from an EMBL/GenBank/DDBJ whole genome shotgun (WGS) entry which is preliminary data.</text>
</comment>
<organism evidence="2 3">
    <name type="scientific">Knoellia locipacati</name>
    <dbReference type="NCBI Taxonomy" id="882824"/>
    <lineage>
        <taxon>Bacteria</taxon>
        <taxon>Bacillati</taxon>
        <taxon>Actinomycetota</taxon>
        <taxon>Actinomycetes</taxon>
        <taxon>Micrococcales</taxon>
        <taxon>Intrasporangiaceae</taxon>
        <taxon>Knoellia</taxon>
    </lineage>
</organism>
<sequence length="199" mass="22859">MSSSAERPSRQDLFDLLTTKDADFLYCVVRDWNWADGTWLLKWVASQTACTRATAQLIFWTCQPETFLPTSAGRAQLDSEEFDLADLVLQRWKAGLYASDPRNVGDRLRTVISGRHRFRADDGTWCRPNQVGWFHPANPVPMMESYRAAEARCDPSAVPWQVPDDLGRIQRDRRPSYTAYDVESVLDEFAHLIEDGERE</sequence>
<dbReference type="EMBL" id="BKBA01000009">
    <property type="protein sequence ID" value="GEQ14716.1"/>
    <property type="molecule type" value="Genomic_DNA"/>
</dbReference>
<evidence type="ECO:0000313" key="2">
    <source>
        <dbReference type="EMBL" id="GEQ14716.1"/>
    </source>
</evidence>
<dbReference type="InterPro" id="IPR025369">
    <property type="entry name" value="DUF4274"/>
</dbReference>
<dbReference type="AlphaFoldDB" id="A0A512T3C3"/>
<feature type="domain" description="DUF4274" evidence="1">
    <location>
        <begin position="22"/>
        <end position="76"/>
    </location>
</feature>
<protein>
    <recommendedName>
        <fullName evidence="1">DUF4274 domain-containing protein</fullName>
    </recommendedName>
</protein>
<evidence type="ECO:0000313" key="3">
    <source>
        <dbReference type="Proteomes" id="UP000321793"/>
    </source>
</evidence>
<keyword evidence="3" id="KW-1185">Reference proteome</keyword>
<evidence type="ECO:0000259" key="1">
    <source>
        <dbReference type="Pfam" id="PF14096"/>
    </source>
</evidence>
<reference evidence="2 3" key="1">
    <citation type="submission" date="2019-07" db="EMBL/GenBank/DDBJ databases">
        <title>Whole genome shotgun sequence of Knoellia locipacati NBRC 109775.</title>
        <authorList>
            <person name="Hosoyama A."/>
            <person name="Uohara A."/>
            <person name="Ohji S."/>
            <person name="Ichikawa N."/>
        </authorList>
    </citation>
    <scope>NUCLEOTIDE SEQUENCE [LARGE SCALE GENOMIC DNA]</scope>
    <source>
        <strain evidence="2 3">NBRC 109775</strain>
    </source>
</reference>
<name>A0A512T3C3_9MICO</name>
<accession>A0A512T3C3</accession>